<sequence length="88" mass="10276">MIVHTGEKREILPFHVNSPKDCTCQFILELNQPGHTREFTLEINRSGVTSVTLRFQEKLNLDHTCEFTQERNLICVRYVELVSPTMEL</sequence>
<dbReference type="Proteomes" id="UP001164746">
    <property type="component" value="Chromosome 16"/>
</dbReference>
<accession>A0ABY7G5Z5</accession>
<evidence type="ECO:0000313" key="1">
    <source>
        <dbReference type="EMBL" id="WAR28934.1"/>
    </source>
</evidence>
<evidence type="ECO:0008006" key="3">
    <source>
        <dbReference type="Google" id="ProtNLM"/>
    </source>
</evidence>
<keyword evidence="2" id="KW-1185">Reference proteome</keyword>
<protein>
    <recommendedName>
        <fullName evidence="3">CUB domain-containing protein</fullName>
    </recommendedName>
</protein>
<reference evidence="1" key="1">
    <citation type="submission" date="2022-11" db="EMBL/GenBank/DDBJ databases">
        <title>Centuries of genome instability and evolution in soft-shell clam transmissible cancer (bioRxiv).</title>
        <authorList>
            <person name="Hart S.F.M."/>
            <person name="Yonemitsu M.A."/>
            <person name="Giersch R.M."/>
            <person name="Beal B.F."/>
            <person name="Arriagada G."/>
            <person name="Davis B.W."/>
            <person name="Ostrander E.A."/>
            <person name="Goff S.P."/>
            <person name="Metzger M.J."/>
        </authorList>
    </citation>
    <scope>NUCLEOTIDE SEQUENCE</scope>
    <source>
        <strain evidence="1">MELC-2E11</strain>
        <tissue evidence="1">Siphon/mantle</tissue>
    </source>
</reference>
<name>A0ABY7G5Z5_MYAAR</name>
<evidence type="ECO:0000313" key="2">
    <source>
        <dbReference type="Proteomes" id="UP001164746"/>
    </source>
</evidence>
<gene>
    <name evidence="1" type="ORF">MAR_002502</name>
</gene>
<organism evidence="1 2">
    <name type="scientific">Mya arenaria</name>
    <name type="common">Soft-shell clam</name>
    <dbReference type="NCBI Taxonomy" id="6604"/>
    <lineage>
        <taxon>Eukaryota</taxon>
        <taxon>Metazoa</taxon>
        <taxon>Spiralia</taxon>
        <taxon>Lophotrochozoa</taxon>
        <taxon>Mollusca</taxon>
        <taxon>Bivalvia</taxon>
        <taxon>Autobranchia</taxon>
        <taxon>Heteroconchia</taxon>
        <taxon>Euheterodonta</taxon>
        <taxon>Imparidentia</taxon>
        <taxon>Neoheterodontei</taxon>
        <taxon>Myida</taxon>
        <taxon>Myoidea</taxon>
        <taxon>Myidae</taxon>
        <taxon>Mya</taxon>
    </lineage>
</organism>
<proteinExistence type="predicted"/>
<dbReference type="EMBL" id="CP111027">
    <property type="protein sequence ID" value="WAR28934.1"/>
    <property type="molecule type" value="Genomic_DNA"/>
</dbReference>